<name>A0A9X1NH93_9ACTN</name>
<dbReference type="EMBL" id="JAJOMB010000011">
    <property type="protein sequence ID" value="MCD5313236.1"/>
    <property type="molecule type" value="Genomic_DNA"/>
</dbReference>
<evidence type="ECO:0000313" key="2">
    <source>
        <dbReference type="EMBL" id="MCD5313236.1"/>
    </source>
</evidence>
<feature type="compositionally biased region" description="Low complexity" evidence="1">
    <location>
        <begin position="103"/>
        <end position="114"/>
    </location>
</feature>
<feature type="compositionally biased region" description="Polar residues" evidence="1">
    <location>
        <begin position="1"/>
        <end position="11"/>
    </location>
</feature>
<sequence length="318" mass="33758">MISPSGQTHASSWRLPDAQWDGAPTPTIAPTTPVTVEPKSLPGLPPQPPKGPVVPAPRVASIPQSTEPSDPAVKPTPDEKPTRSVSSTPPEASAPTEPKDSPTSEPTPTEPTRPLIEDPSPAAPEVSNDPVLVAGPEPHFYFQGNVNVFTEAKVHCALLDNESDLSYRITSVSFTPLEGDSFSTVSPTAEDCSGSGKSEPAGPCTEITLAPGSFCEFAIQAPSRDGHNHRARLVITAEGICTDRKSAECAQIPSDRKPTAQNPIRVQWKLANRTIVACHAVDRPADRGTWPEEDAGKCPEPEPDSHLEETPSKESKDS</sequence>
<dbReference type="Proteomes" id="UP001138997">
    <property type="component" value="Unassembled WGS sequence"/>
</dbReference>
<proteinExistence type="predicted"/>
<feature type="compositionally biased region" description="Low complexity" evidence="1">
    <location>
        <begin position="23"/>
        <end position="42"/>
    </location>
</feature>
<organism evidence="2 3">
    <name type="scientific">Kineosporia babensis</name>
    <dbReference type="NCBI Taxonomy" id="499548"/>
    <lineage>
        <taxon>Bacteria</taxon>
        <taxon>Bacillati</taxon>
        <taxon>Actinomycetota</taxon>
        <taxon>Actinomycetes</taxon>
        <taxon>Kineosporiales</taxon>
        <taxon>Kineosporiaceae</taxon>
        <taxon>Kineosporia</taxon>
    </lineage>
</organism>
<comment type="caution">
    <text evidence="2">The sequence shown here is derived from an EMBL/GenBank/DDBJ whole genome shotgun (WGS) entry which is preliminary data.</text>
</comment>
<evidence type="ECO:0000313" key="3">
    <source>
        <dbReference type="Proteomes" id="UP001138997"/>
    </source>
</evidence>
<feature type="region of interest" description="Disordered" evidence="1">
    <location>
        <begin position="281"/>
        <end position="318"/>
    </location>
</feature>
<accession>A0A9X1NH93</accession>
<dbReference type="RefSeq" id="WP_231444242.1">
    <property type="nucleotide sequence ID" value="NZ_JAJOMB010000011.1"/>
</dbReference>
<keyword evidence="3" id="KW-1185">Reference proteome</keyword>
<feature type="compositionally biased region" description="Pro residues" evidence="1">
    <location>
        <begin position="43"/>
        <end position="55"/>
    </location>
</feature>
<reference evidence="2" key="1">
    <citation type="submission" date="2021-11" db="EMBL/GenBank/DDBJ databases">
        <title>Streptomyces corallinus and Kineosporia corallina sp. nov., two new coral-derived marine actinobacteria.</title>
        <authorList>
            <person name="Buangrab K."/>
            <person name="Sutthacheep M."/>
            <person name="Yeemin T."/>
            <person name="Harunari E."/>
            <person name="Igarashi Y."/>
            <person name="Sripreechasak P."/>
            <person name="Kanchanasin P."/>
            <person name="Tanasupawat S."/>
            <person name="Phongsopitanun W."/>
        </authorList>
    </citation>
    <scope>NUCLEOTIDE SEQUENCE</scope>
    <source>
        <strain evidence="2">JCM 31032</strain>
    </source>
</reference>
<protein>
    <submittedName>
        <fullName evidence="2">Uncharacterized protein</fullName>
    </submittedName>
</protein>
<feature type="region of interest" description="Disordered" evidence="1">
    <location>
        <begin position="1"/>
        <end position="131"/>
    </location>
</feature>
<gene>
    <name evidence="2" type="ORF">LR394_20220</name>
</gene>
<dbReference type="AlphaFoldDB" id="A0A9X1NH93"/>
<evidence type="ECO:0000256" key="1">
    <source>
        <dbReference type="SAM" id="MobiDB-lite"/>
    </source>
</evidence>